<sequence length="120" mass="12145">MIPAGFMLSDEGGRIMIVICPGVQPTAPAPEGMDMHGGMAAHHAASPGAAHHAPGKDGEKAGAPCLFSSLSAASLAAVDSLLLATLIAFVLALGWWVVLPPAPPARPYLRPPLRGPPATL</sequence>
<protein>
    <submittedName>
        <fullName evidence="2">Uncharacterized protein</fullName>
    </submittedName>
</protein>
<name>A0ABX0XM06_9SPHN</name>
<feature type="transmembrane region" description="Helical" evidence="1">
    <location>
        <begin position="76"/>
        <end position="98"/>
    </location>
</feature>
<evidence type="ECO:0000313" key="2">
    <source>
        <dbReference type="EMBL" id="NJC33834.1"/>
    </source>
</evidence>
<reference evidence="2 3" key="1">
    <citation type="submission" date="2020-03" db="EMBL/GenBank/DDBJ databases">
        <title>Genomic Encyclopedia of Type Strains, Phase IV (KMG-IV): sequencing the most valuable type-strain genomes for metagenomic binning, comparative biology and taxonomic classification.</title>
        <authorList>
            <person name="Goeker M."/>
        </authorList>
    </citation>
    <scope>NUCLEOTIDE SEQUENCE [LARGE SCALE GENOMIC DNA]</scope>
    <source>
        <strain evidence="2 3">DSM 27651</strain>
    </source>
</reference>
<keyword evidence="1" id="KW-1133">Transmembrane helix</keyword>
<evidence type="ECO:0000313" key="3">
    <source>
        <dbReference type="Proteomes" id="UP000734218"/>
    </source>
</evidence>
<proteinExistence type="predicted"/>
<gene>
    <name evidence="2" type="ORF">GGR88_001308</name>
</gene>
<evidence type="ECO:0000256" key="1">
    <source>
        <dbReference type="SAM" id="Phobius"/>
    </source>
</evidence>
<keyword evidence="1" id="KW-0472">Membrane</keyword>
<dbReference type="RefSeq" id="WP_245196456.1">
    <property type="nucleotide sequence ID" value="NZ_JAATJE010000001.1"/>
</dbReference>
<keyword evidence="1" id="KW-0812">Transmembrane</keyword>
<comment type="caution">
    <text evidence="2">The sequence shown here is derived from an EMBL/GenBank/DDBJ whole genome shotgun (WGS) entry which is preliminary data.</text>
</comment>
<organism evidence="2 3">
    <name type="scientific">Sphingomonas jejuensis</name>
    <dbReference type="NCBI Taxonomy" id="904715"/>
    <lineage>
        <taxon>Bacteria</taxon>
        <taxon>Pseudomonadati</taxon>
        <taxon>Pseudomonadota</taxon>
        <taxon>Alphaproteobacteria</taxon>
        <taxon>Sphingomonadales</taxon>
        <taxon>Sphingomonadaceae</taxon>
        <taxon>Sphingomonas</taxon>
    </lineage>
</organism>
<dbReference type="Proteomes" id="UP000734218">
    <property type="component" value="Unassembled WGS sequence"/>
</dbReference>
<keyword evidence="3" id="KW-1185">Reference proteome</keyword>
<accession>A0ABX0XM06</accession>
<dbReference type="EMBL" id="JAATJE010000001">
    <property type="protein sequence ID" value="NJC33834.1"/>
    <property type="molecule type" value="Genomic_DNA"/>
</dbReference>